<dbReference type="InterPro" id="IPR007838">
    <property type="entry name" value="Cell_div_ZapA-like"/>
</dbReference>
<keyword evidence="1" id="KW-0132">Cell division</keyword>
<organism evidence="1 2">
    <name type="scientific">Hydrogenophilus thermoluteolus</name>
    <name type="common">Pseudomonas hydrogenothermophila</name>
    <dbReference type="NCBI Taxonomy" id="297"/>
    <lineage>
        <taxon>Bacteria</taxon>
        <taxon>Pseudomonadati</taxon>
        <taxon>Pseudomonadota</taxon>
        <taxon>Hydrogenophilia</taxon>
        <taxon>Hydrogenophilales</taxon>
        <taxon>Hydrogenophilaceae</taxon>
        <taxon>Hydrogenophilus</taxon>
    </lineage>
</organism>
<evidence type="ECO:0000313" key="2">
    <source>
        <dbReference type="Proteomes" id="UP000262004"/>
    </source>
</evidence>
<dbReference type="OrthoDB" id="5297208at2"/>
<gene>
    <name evidence="1" type="ORF">HPTL_1743</name>
</gene>
<dbReference type="RefSeq" id="WP_119335676.1">
    <property type="nucleotide sequence ID" value="NZ_AP018558.1"/>
</dbReference>
<dbReference type="Proteomes" id="UP000262004">
    <property type="component" value="Chromosome"/>
</dbReference>
<dbReference type="InterPro" id="IPR036192">
    <property type="entry name" value="Cell_div_ZapA-like_sf"/>
</dbReference>
<dbReference type="Pfam" id="PF05164">
    <property type="entry name" value="ZapA"/>
    <property type="match status" value="1"/>
</dbReference>
<dbReference type="EMBL" id="AP018558">
    <property type="protein sequence ID" value="BBD78001.1"/>
    <property type="molecule type" value="Genomic_DNA"/>
</dbReference>
<protein>
    <submittedName>
        <fullName evidence="1">Cell division protein ZapA</fullName>
    </submittedName>
</protein>
<evidence type="ECO:0000313" key="1">
    <source>
        <dbReference type="EMBL" id="BBD78001.1"/>
    </source>
</evidence>
<dbReference type="InterPro" id="IPR042233">
    <property type="entry name" value="Cell_div_ZapA_N"/>
</dbReference>
<name>A0A2Z6DZP4_HYDTE</name>
<sequence>MVEVRVEVTLRGKTYRLTCDEADAPLLRDAARLLDERLARLSGEGLSGEKLLLWAAFEIATELIRTQRQGGFDIAGFQRRIERMGARLDRLLAECQPSLPR</sequence>
<keyword evidence="1" id="KW-0131">Cell cycle</keyword>
<dbReference type="AlphaFoldDB" id="A0A2Z6DZP4"/>
<keyword evidence="2" id="KW-1185">Reference proteome</keyword>
<dbReference type="Gene3D" id="1.20.5.50">
    <property type="match status" value="1"/>
</dbReference>
<dbReference type="Gene3D" id="3.30.160.880">
    <property type="entry name" value="Cell division protein ZapA protomer, N-terminal domain"/>
    <property type="match status" value="1"/>
</dbReference>
<accession>A0A2Z6DZP4</accession>
<dbReference type="KEGG" id="htl:HPTL_1743"/>
<dbReference type="GO" id="GO:0051301">
    <property type="term" value="P:cell division"/>
    <property type="evidence" value="ECO:0007669"/>
    <property type="project" value="UniProtKB-KW"/>
</dbReference>
<reference evidence="1 2" key="1">
    <citation type="submission" date="2018-04" db="EMBL/GenBank/DDBJ databases">
        <title>Complete genome sequence of Hydrogenophilus thermoluteolus TH-1.</title>
        <authorList>
            <person name="Arai H."/>
        </authorList>
    </citation>
    <scope>NUCLEOTIDE SEQUENCE [LARGE SCALE GENOMIC DNA]</scope>
    <source>
        <strain evidence="1 2">TH-1</strain>
    </source>
</reference>
<dbReference type="SUPFAM" id="SSF102829">
    <property type="entry name" value="Cell division protein ZapA-like"/>
    <property type="match status" value="1"/>
</dbReference>
<proteinExistence type="predicted"/>